<accession>A0ACC4D809</accession>
<evidence type="ECO:0000313" key="1">
    <source>
        <dbReference type="EMBL" id="KAL3952128.1"/>
    </source>
</evidence>
<reference evidence="1" key="1">
    <citation type="submission" date="2024-12" db="EMBL/GenBank/DDBJ databases">
        <title>Comparative genomics and development of molecular markers within Purpureocillium lilacinum and among Purpureocillium species.</title>
        <authorList>
            <person name="Yeh Z.-Y."/>
            <person name="Ni N.-T."/>
            <person name="Lo P.-H."/>
            <person name="Mushyakhwo K."/>
            <person name="Lin C.-F."/>
            <person name="Nai Y.-S."/>
        </authorList>
    </citation>
    <scope>NUCLEOTIDE SEQUENCE</scope>
    <source>
        <strain evidence="1">NCHU-NPUST-175</strain>
    </source>
</reference>
<dbReference type="Proteomes" id="UP001638806">
    <property type="component" value="Unassembled WGS sequence"/>
</dbReference>
<protein>
    <submittedName>
        <fullName evidence="1">Uncharacterized protein</fullName>
    </submittedName>
</protein>
<proteinExistence type="predicted"/>
<gene>
    <name evidence="1" type="ORF">ACCO45_013845</name>
</gene>
<sequence length="468" mass="52438">MSFDMVQSLGDQSAGEILLDLDTESVSDDELHAEDVEDVSLDLLQAKDLSPFPADFFAHLAQDQPSPSFGADLGGPEKWLNIGMAMNMPWDSSAQGVDHHHDAQKHLKSALKGELGMNANYAEMLMAILGVGIVSVYYHGARVVKQLLLDAEYLIRSQGLPATKTFAHRVLHHLYTHLRVIMESTSIMSKSVASKDGEQWRLASQLVQTPMPSQFRVNAQNLGKLDSTHPKPEDVGYNDIHLDVSGIWQATLYPEIFGVPETLMTLLSQTISLVNERPRLQAASLNNPMVSAALSQHIKTLEQQIWSWSLQRSNAPFGPRPPQFLLDEAEAPVNRQQAESMILSMHQALIIFFYRRVYNISAMVIQDQVKKTLEFVQPCLEMERFDADFSVSISWSTFIAAAEAATPDLQELGLRCLEAVDDRGMFIERGKPSAMAKAVWEHRRRTNDFSYGWPDMMAVWNPQLRCSA</sequence>
<organism evidence="1 2">
    <name type="scientific">Purpureocillium lilacinum</name>
    <name type="common">Paecilomyces lilacinus</name>
    <dbReference type="NCBI Taxonomy" id="33203"/>
    <lineage>
        <taxon>Eukaryota</taxon>
        <taxon>Fungi</taxon>
        <taxon>Dikarya</taxon>
        <taxon>Ascomycota</taxon>
        <taxon>Pezizomycotina</taxon>
        <taxon>Sordariomycetes</taxon>
        <taxon>Hypocreomycetidae</taxon>
        <taxon>Hypocreales</taxon>
        <taxon>Ophiocordycipitaceae</taxon>
        <taxon>Purpureocillium</taxon>
    </lineage>
</organism>
<dbReference type="EMBL" id="JBGNUJ010000013">
    <property type="protein sequence ID" value="KAL3952128.1"/>
    <property type="molecule type" value="Genomic_DNA"/>
</dbReference>
<keyword evidence="2" id="KW-1185">Reference proteome</keyword>
<comment type="caution">
    <text evidence="1">The sequence shown here is derived from an EMBL/GenBank/DDBJ whole genome shotgun (WGS) entry which is preliminary data.</text>
</comment>
<evidence type="ECO:0000313" key="2">
    <source>
        <dbReference type="Proteomes" id="UP001638806"/>
    </source>
</evidence>
<name>A0ACC4D809_PURLI</name>